<dbReference type="CDD" id="cd08369">
    <property type="entry name" value="FMT_core"/>
    <property type="match status" value="1"/>
</dbReference>
<dbReference type="AlphaFoldDB" id="A0A367FPU9"/>
<dbReference type="SUPFAM" id="SSF50486">
    <property type="entry name" value="FMT C-terminal domain-like"/>
    <property type="match status" value="1"/>
</dbReference>
<dbReference type="Pfam" id="PF00551">
    <property type="entry name" value="Formyl_trans_N"/>
    <property type="match status" value="1"/>
</dbReference>
<dbReference type="GO" id="GO:0005829">
    <property type="term" value="C:cytosol"/>
    <property type="evidence" value="ECO:0007669"/>
    <property type="project" value="TreeGrafter"/>
</dbReference>
<reference evidence="2 3" key="1">
    <citation type="submission" date="2018-06" db="EMBL/GenBank/DDBJ databases">
        <title>Sphaerisporangium craniellae sp. nov., isolated from a marine sponge in the South China Sea.</title>
        <authorList>
            <person name="Li L."/>
        </authorList>
    </citation>
    <scope>NUCLEOTIDE SEQUENCE [LARGE SCALE GENOMIC DNA]</scope>
    <source>
        <strain evidence="2 3">CCTCC AA 208026</strain>
    </source>
</reference>
<gene>
    <name evidence="2" type="ORF">DQ384_07345</name>
</gene>
<dbReference type="Gene3D" id="3.40.50.12230">
    <property type="match status" value="1"/>
</dbReference>
<dbReference type="InterPro" id="IPR002376">
    <property type="entry name" value="Formyl_transf_N"/>
</dbReference>
<feature type="domain" description="Formyl transferase N-terminal" evidence="1">
    <location>
        <begin position="72"/>
        <end position="154"/>
    </location>
</feature>
<dbReference type="InterPro" id="IPR011034">
    <property type="entry name" value="Formyl_transferase-like_C_sf"/>
</dbReference>
<organism evidence="2 3">
    <name type="scientific">Sphaerisporangium album</name>
    <dbReference type="NCBI Taxonomy" id="509200"/>
    <lineage>
        <taxon>Bacteria</taxon>
        <taxon>Bacillati</taxon>
        <taxon>Actinomycetota</taxon>
        <taxon>Actinomycetes</taxon>
        <taxon>Streptosporangiales</taxon>
        <taxon>Streptosporangiaceae</taxon>
        <taxon>Sphaerisporangium</taxon>
    </lineage>
</organism>
<dbReference type="GO" id="GO:0004479">
    <property type="term" value="F:methionyl-tRNA formyltransferase activity"/>
    <property type="evidence" value="ECO:0007669"/>
    <property type="project" value="TreeGrafter"/>
</dbReference>
<evidence type="ECO:0000313" key="3">
    <source>
        <dbReference type="Proteomes" id="UP000253094"/>
    </source>
</evidence>
<dbReference type="SUPFAM" id="SSF53328">
    <property type="entry name" value="Formyltransferase"/>
    <property type="match status" value="1"/>
</dbReference>
<keyword evidence="2" id="KW-0808">Transferase</keyword>
<dbReference type="PANTHER" id="PTHR11138:SF5">
    <property type="entry name" value="METHIONYL-TRNA FORMYLTRANSFERASE, MITOCHONDRIAL"/>
    <property type="match status" value="1"/>
</dbReference>
<comment type="caution">
    <text evidence="2">The sequence shown here is derived from an EMBL/GenBank/DDBJ whole genome shotgun (WGS) entry which is preliminary data.</text>
</comment>
<dbReference type="PANTHER" id="PTHR11138">
    <property type="entry name" value="METHIONYL-TRNA FORMYLTRANSFERASE"/>
    <property type="match status" value="1"/>
</dbReference>
<sequence>MRIALISYSADGFTLLREACVKAGHEPIAFAHARTLRQRYPTSKDSAESIAAIIRSLPPGSDLLLPGSIDGLADALAGYHPDLILVYGFPWKLSRSILRMAKLGAINVHTSLLPKHRGPLPVHWAVRNGDPEIGVTIHWMDEDFDTGNILAQKGGIPIEEDLVTARLWRDIDAAIGDLLGPALERATTGATGEPQNEAEATYAGWMEPDFMFVDWTSDARSIHNQVRTFRFNLFGLRGPFARLNHEWMTVLRTRTEPADGLRMDCADGPIWITEAIPAAPPHR</sequence>
<dbReference type="OrthoDB" id="9802815at2"/>
<name>A0A367FPU9_9ACTN</name>
<dbReference type="Proteomes" id="UP000253094">
    <property type="component" value="Unassembled WGS sequence"/>
</dbReference>
<evidence type="ECO:0000313" key="2">
    <source>
        <dbReference type="EMBL" id="RCG32423.1"/>
    </source>
</evidence>
<protein>
    <submittedName>
        <fullName evidence="2">Methionyl-tRNA formyltransferase</fullName>
    </submittedName>
</protein>
<dbReference type="InterPro" id="IPR036477">
    <property type="entry name" value="Formyl_transf_N_sf"/>
</dbReference>
<keyword evidence="3" id="KW-1185">Reference proteome</keyword>
<dbReference type="EMBL" id="QOIL01000003">
    <property type="protein sequence ID" value="RCG32423.1"/>
    <property type="molecule type" value="Genomic_DNA"/>
</dbReference>
<proteinExistence type="predicted"/>
<evidence type="ECO:0000259" key="1">
    <source>
        <dbReference type="Pfam" id="PF00551"/>
    </source>
</evidence>
<accession>A0A367FPU9</accession>